<gene>
    <name evidence="2" type="ORF">M9Y10_041951</name>
</gene>
<feature type="region of interest" description="Disordered" evidence="1">
    <location>
        <begin position="133"/>
        <end position="243"/>
    </location>
</feature>
<evidence type="ECO:0008006" key="4">
    <source>
        <dbReference type="Google" id="ProtNLM"/>
    </source>
</evidence>
<dbReference type="SUPFAM" id="SSF52540">
    <property type="entry name" value="P-loop containing nucleoside triphosphate hydrolases"/>
    <property type="match status" value="1"/>
</dbReference>
<sequence length="753" mass="85320">MTDSHQSVPTISTPFIYLKLKSIKDSMQRKIAYPTSFTQLLNTAARIYRDTINVQSLFTDEGILIESLNDISPGSVILCSELLPNEINQTKNKSSGMSTPKKKTSSVMSKTSFSRIFGNIGDSPVLADFTNGNYVKGDETNSGKRDVKYFNSTRRDGANSGKRDGSFFNQNNSNKRDTTNAGRRDGSYYNTSNSGKRESTNPFLSARHEMNNPSSQGKSRKKLSPDKKSDNAPSSVSAAKQARMKENRMNALRQRLSLTPQSKLPEQIEESSSPSPVKQQYNQATGTYSSGKKQLSLHRSENLSPNSPNYNNQIEEDSGPGKTEEEIEEVNNSKVHDMLSKILNGVLIQSDSREALMSMNDLIRPFIAHLPDLESEQQSRWFSKGIEIIQSFGFPEVNESLLGYDSIIGVVRSIIVDHRFNKKGGSLHRFNIAITGPKKSGKSTFLSIFIQELFLELITTDHWKEYFIFALDMEKVAEMGNDIESLYIYMVNATFKQLEFQCPNSSQYFPMITKYFESVTSLRNPPQFSKPFRESEQTHSLAIQLQKIADQLSDAWNNMDNFNQFITNITMFPKMMADIFEFKHQIVIFDNFEACDIFIEPSPPFSTETENFQFATLIVFLLNNNDFIISCRNHTYLTNLVLCSGASPPVLDFVSTLDVSIDDVYSKYQFNATIDDENIPLTIEHCGGIPSYVHSWISLNEFYTQAIKAQGKKENEEAELFIIERVEELMRLLYASDNNEEIHVESVTRTKET</sequence>
<organism evidence="2 3">
    <name type="scientific">Tritrichomonas musculus</name>
    <dbReference type="NCBI Taxonomy" id="1915356"/>
    <lineage>
        <taxon>Eukaryota</taxon>
        <taxon>Metamonada</taxon>
        <taxon>Parabasalia</taxon>
        <taxon>Tritrichomonadida</taxon>
        <taxon>Tritrichomonadidae</taxon>
        <taxon>Tritrichomonas</taxon>
    </lineage>
</organism>
<dbReference type="InterPro" id="IPR027417">
    <property type="entry name" value="P-loop_NTPase"/>
</dbReference>
<dbReference type="EMBL" id="JAPFFF010000007">
    <property type="protein sequence ID" value="KAK8886488.1"/>
    <property type="molecule type" value="Genomic_DNA"/>
</dbReference>
<name>A0ABR2K6N8_9EUKA</name>
<feature type="compositionally biased region" description="Polar residues" evidence="1">
    <location>
        <begin position="277"/>
        <end position="293"/>
    </location>
</feature>
<evidence type="ECO:0000256" key="1">
    <source>
        <dbReference type="SAM" id="MobiDB-lite"/>
    </source>
</evidence>
<evidence type="ECO:0000313" key="2">
    <source>
        <dbReference type="EMBL" id="KAK8886488.1"/>
    </source>
</evidence>
<feature type="compositionally biased region" description="Basic and acidic residues" evidence="1">
    <location>
        <begin position="174"/>
        <end position="186"/>
    </location>
</feature>
<keyword evidence="3" id="KW-1185">Reference proteome</keyword>
<comment type="caution">
    <text evidence="2">The sequence shown here is derived from an EMBL/GenBank/DDBJ whole genome shotgun (WGS) entry which is preliminary data.</text>
</comment>
<reference evidence="2 3" key="1">
    <citation type="submission" date="2024-04" db="EMBL/GenBank/DDBJ databases">
        <title>Tritrichomonas musculus Genome.</title>
        <authorList>
            <person name="Alves-Ferreira E."/>
            <person name="Grigg M."/>
            <person name="Lorenzi H."/>
            <person name="Galac M."/>
        </authorList>
    </citation>
    <scope>NUCLEOTIDE SEQUENCE [LARGE SCALE GENOMIC DNA]</scope>
    <source>
        <strain evidence="2 3">EAF2021</strain>
    </source>
</reference>
<dbReference type="Proteomes" id="UP001470230">
    <property type="component" value="Unassembled WGS sequence"/>
</dbReference>
<proteinExistence type="predicted"/>
<evidence type="ECO:0000313" key="3">
    <source>
        <dbReference type="Proteomes" id="UP001470230"/>
    </source>
</evidence>
<feature type="region of interest" description="Disordered" evidence="1">
    <location>
        <begin position="255"/>
        <end position="325"/>
    </location>
</feature>
<accession>A0ABR2K6N8</accession>
<protein>
    <recommendedName>
        <fullName evidence="4">Rad60/SUMO-like domain-containing protein</fullName>
    </recommendedName>
</protein>
<feature type="compositionally biased region" description="Polar residues" evidence="1">
    <location>
        <begin position="302"/>
        <end position="313"/>
    </location>
</feature>
<feature type="compositionally biased region" description="Basic and acidic residues" evidence="1">
    <location>
        <begin position="136"/>
        <end position="165"/>
    </location>
</feature>